<protein>
    <submittedName>
        <fullName evidence="1">Uncharacterized protein</fullName>
    </submittedName>
</protein>
<comment type="caution">
    <text evidence="1">The sequence shown here is derived from an EMBL/GenBank/DDBJ whole genome shotgun (WGS) entry which is preliminary data.</text>
</comment>
<accession>A0A815V1Q0</accession>
<reference evidence="1" key="1">
    <citation type="submission" date="2021-02" db="EMBL/GenBank/DDBJ databases">
        <authorList>
            <person name="Nowell W R."/>
        </authorList>
    </citation>
    <scope>NUCLEOTIDE SEQUENCE</scope>
</reference>
<gene>
    <name evidence="1" type="ORF">IZO911_LOCUS46021</name>
</gene>
<proteinExistence type="predicted"/>
<name>A0A815V1Q0_9BILA</name>
<evidence type="ECO:0000313" key="2">
    <source>
        <dbReference type="Proteomes" id="UP000663860"/>
    </source>
</evidence>
<dbReference type="EMBL" id="CAJNOE010007163">
    <property type="protein sequence ID" value="CAF1526789.1"/>
    <property type="molecule type" value="Genomic_DNA"/>
</dbReference>
<dbReference type="Proteomes" id="UP000663860">
    <property type="component" value="Unassembled WGS sequence"/>
</dbReference>
<evidence type="ECO:0000313" key="1">
    <source>
        <dbReference type="EMBL" id="CAF1526789.1"/>
    </source>
</evidence>
<organism evidence="1 2">
    <name type="scientific">Adineta steineri</name>
    <dbReference type="NCBI Taxonomy" id="433720"/>
    <lineage>
        <taxon>Eukaryota</taxon>
        <taxon>Metazoa</taxon>
        <taxon>Spiralia</taxon>
        <taxon>Gnathifera</taxon>
        <taxon>Rotifera</taxon>
        <taxon>Eurotatoria</taxon>
        <taxon>Bdelloidea</taxon>
        <taxon>Adinetida</taxon>
        <taxon>Adinetidae</taxon>
        <taxon>Adineta</taxon>
    </lineage>
</organism>
<feature type="non-terminal residue" evidence="1">
    <location>
        <position position="16"/>
    </location>
</feature>
<sequence>MSPHRIETLPSLAALP</sequence>
<dbReference type="AlphaFoldDB" id="A0A815V1Q0"/>